<evidence type="ECO:0000313" key="3">
    <source>
        <dbReference type="Proteomes" id="UP000241848"/>
    </source>
</evidence>
<dbReference type="AlphaFoldDB" id="A0A2T2WET4"/>
<evidence type="ECO:0008006" key="4">
    <source>
        <dbReference type="Google" id="ProtNLM"/>
    </source>
</evidence>
<feature type="transmembrane region" description="Helical" evidence="1">
    <location>
        <begin position="20"/>
        <end position="40"/>
    </location>
</feature>
<gene>
    <name evidence="2" type="ORF">C7B45_13445</name>
</gene>
<keyword evidence="1" id="KW-0812">Transmembrane</keyword>
<sequence length="105" mass="10977">MRDHSRILAHWTKNGVDVVNSLWFGIVEMVLGVAGLALGLSGRMNRGPTVVAAGLIVMGASHVVPLTHPELLTDIGGVVVLIGLGISLVMARLKRNKGNSGSRSS</sequence>
<keyword evidence="1" id="KW-1133">Transmembrane helix</keyword>
<organism evidence="2 3">
    <name type="scientific">Sulfobacillus acidophilus</name>
    <dbReference type="NCBI Taxonomy" id="53633"/>
    <lineage>
        <taxon>Bacteria</taxon>
        <taxon>Bacillati</taxon>
        <taxon>Bacillota</taxon>
        <taxon>Clostridia</taxon>
        <taxon>Eubacteriales</taxon>
        <taxon>Clostridiales Family XVII. Incertae Sedis</taxon>
        <taxon>Sulfobacillus</taxon>
    </lineage>
</organism>
<reference evidence="2 3" key="1">
    <citation type="journal article" date="2014" name="BMC Genomics">
        <title>Comparison of environmental and isolate Sulfobacillus genomes reveals diverse carbon, sulfur, nitrogen, and hydrogen metabolisms.</title>
        <authorList>
            <person name="Justice N.B."/>
            <person name="Norman A."/>
            <person name="Brown C.T."/>
            <person name="Singh A."/>
            <person name="Thomas B.C."/>
            <person name="Banfield J.F."/>
        </authorList>
    </citation>
    <scope>NUCLEOTIDE SEQUENCE [LARGE SCALE GENOMIC DNA]</scope>
    <source>
        <strain evidence="2">AMDSBA3</strain>
    </source>
</reference>
<evidence type="ECO:0000256" key="1">
    <source>
        <dbReference type="SAM" id="Phobius"/>
    </source>
</evidence>
<comment type="caution">
    <text evidence="2">The sequence shown here is derived from an EMBL/GenBank/DDBJ whole genome shotgun (WGS) entry which is preliminary data.</text>
</comment>
<proteinExistence type="predicted"/>
<dbReference type="Proteomes" id="UP000241848">
    <property type="component" value="Unassembled WGS sequence"/>
</dbReference>
<accession>A0A2T2WET4</accession>
<keyword evidence="1" id="KW-0472">Membrane</keyword>
<protein>
    <recommendedName>
        <fullName evidence="4">DoxX family protein</fullName>
    </recommendedName>
</protein>
<feature type="transmembrane region" description="Helical" evidence="1">
    <location>
        <begin position="71"/>
        <end position="93"/>
    </location>
</feature>
<name>A0A2T2WET4_9FIRM</name>
<feature type="transmembrane region" description="Helical" evidence="1">
    <location>
        <begin position="47"/>
        <end position="65"/>
    </location>
</feature>
<evidence type="ECO:0000313" key="2">
    <source>
        <dbReference type="EMBL" id="PSR20746.1"/>
    </source>
</evidence>
<dbReference type="EMBL" id="PXYV01000051">
    <property type="protein sequence ID" value="PSR20746.1"/>
    <property type="molecule type" value="Genomic_DNA"/>
</dbReference>